<dbReference type="InterPro" id="IPR052179">
    <property type="entry name" value="DD-CPase-like"/>
</dbReference>
<dbReference type="eggNOG" id="COG1876">
    <property type="taxonomic scope" value="Bacteria"/>
</dbReference>
<protein>
    <recommendedName>
        <fullName evidence="2">D-alanyl-D-alanine carboxypeptidase-like core domain-containing protein</fullName>
    </recommendedName>
</protein>
<dbReference type="AlphaFoldDB" id="B9DMC6"/>
<dbReference type="MEROPS" id="M15.024"/>
<gene>
    <name evidence="3" type="ordered locus">Sca_1643</name>
</gene>
<organism evidence="3 4">
    <name type="scientific">Staphylococcus carnosus (strain TM300)</name>
    <dbReference type="NCBI Taxonomy" id="396513"/>
    <lineage>
        <taxon>Bacteria</taxon>
        <taxon>Bacillati</taxon>
        <taxon>Bacillota</taxon>
        <taxon>Bacilli</taxon>
        <taxon>Bacillales</taxon>
        <taxon>Staphylococcaceae</taxon>
        <taxon>Staphylococcus</taxon>
    </lineage>
</organism>
<evidence type="ECO:0000256" key="1">
    <source>
        <dbReference type="SAM" id="MobiDB-lite"/>
    </source>
</evidence>
<dbReference type="BioCyc" id="SCAR396513:SCA_RS08335-MONOMER"/>
<feature type="domain" description="D-alanyl-D-alanine carboxypeptidase-like core" evidence="2">
    <location>
        <begin position="104"/>
        <end position="228"/>
    </location>
</feature>
<proteinExistence type="predicted"/>
<dbReference type="GO" id="GO:0008233">
    <property type="term" value="F:peptidase activity"/>
    <property type="evidence" value="ECO:0007669"/>
    <property type="project" value="InterPro"/>
</dbReference>
<dbReference type="InterPro" id="IPR009045">
    <property type="entry name" value="Zn_M74/Hedgehog-like"/>
</dbReference>
<dbReference type="GO" id="GO:0006508">
    <property type="term" value="P:proteolysis"/>
    <property type="evidence" value="ECO:0007669"/>
    <property type="project" value="InterPro"/>
</dbReference>
<feature type="region of interest" description="Disordered" evidence="1">
    <location>
        <begin position="48"/>
        <end position="68"/>
    </location>
</feature>
<dbReference type="InterPro" id="IPR003709">
    <property type="entry name" value="VanY-like_core_dom"/>
</dbReference>
<evidence type="ECO:0000313" key="4">
    <source>
        <dbReference type="Proteomes" id="UP000000444"/>
    </source>
</evidence>
<dbReference type="KEGG" id="sca:SCA_1643"/>
<feature type="compositionally biased region" description="Basic and acidic residues" evidence="1">
    <location>
        <begin position="48"/>
        <end position="60"/>
    </location>
</feature>
<accession>B9DMC6</accession>
<dbReference type="CDD" id="cd14852">
    <property type="entry name" value="LD-carboxypeptidase"/>
    <property type="match status" value="1"/>
</dbReference>
<dbReference type="HOGENOM" id="CLU_054193_1_2_9"/>
<reference evidence="3 4" key="1">
    <citation type="journal article" date="2009" name="Appl. Environ. Microbiol.">
        <title>Genome analysis of the meat starter culture bacterium Staphylococcus carnosus TM300.</title>
        <authorList>
            <person name="Rosenstein R."/>
            <person name="Nerz C."/>
            <person name="Biswas L."/>
            <person name="Resch A."/>
            <person name="Raddatz G."/>
            <person name="Schuster S.C."/>
            <person name="Goetz F."/>
        </authorList>
    </citation>
    <scope>NUCLEOTIDE SEQUENCE [LARGE SCALE GENOMIC DNA]</scope>
    <source>
        <strain evidence="3 4">TM300</strain>
    </source>
</reference>
<dbReference type="InterPro" id="IPR058193">
    <property type="entry name" value="VanY/YodJ_core_dom"/>
</dbReference>
<sequence>MCKIHKTTIHKNMILTDENERTWPVKMNRYIGGFLAATLLLGGCSQKDDENHNSKKDHVKTVQQGKGTKHQVAHIDGVTKVDGIILVNKSVPIAKGYNKGEDAVAKTQLSKMISDGRKEGLNIIYRSGFRSYAEQTQLYNSYVQRDGKKAADKYSAAPGTSEHQTGLAFDIGTNPSNSDFKTAFGSTAEGRWLAKNAYKYGFILRYPKGKEKITGYQYEPWHFRYVGKKAAKAIHDQKTTLEEYLDYGYNKRK</sequence>
<dbReference type="PANTHER" id="PTHR34385">
    <property type="entry name" value="D-ALANYL-D-ALANINE CARBOXYPEPTIDASE"/>
    <property type="match status" value="1"/>
</dbReference>
<keyword evidence="4" id="KW-1185">Reference proteome</keyword>
<evidence type="ECO:0000313" key="3">
    <source>
        <dbReference type="EMBL" id="CAL28549.1"/>
    </source>
</evidence>
<dbReference type="Pfam" id="PF02557">
    <property type="entry name" value="VanY"/>
    <property type="match status" value="1"/>
</dbReference>
<dbReference type="PANTHER" id="PTHR34385:SF1">
    <property type="entry name" value="PEPTIDOGLYCAN L-ALANYL-D-GLUTAMATE ENDOPEPTIDASE CWLK"/>
    <property type="match status" value="1"/>
</dbReference>
<dbReference type="SUPFAM" id="SSF55166">
    <property type="entry name" value="Hedgehog/DD-peptidase"/>
    <property type="match status" value="1"/>
</dbReference>
<dbReference type="Proteomes" id="UP000000444">
    <property type="component" value="Chromosome"/>
</dbReference>
<evidence type="ECO:0000259" key="2">
    <source>
        <dbReference type="Pfam" id="PF02557"/>
    </source>
</evidence>
<dbReference type="EMBL" id="AM295250">
    <property type="protein sequence ID" value="CAL28549.1"/>
    <property type="molecule type" value="Genomic_DNA"/>
</dbReference>
<name>B9DMC6_STACT</name>
<dbReference type="Gene3D" id="3.30.1380.10">
    <property type="match status" value="1"/>
</dbReference>